<gene>
    <name evidence="2" type="ORF">FEK35_29285</name>
</gene>
<name>A0A5R8P5A4_9NOCA</name>
<dbReference type="AlphaFoldDB" id="A0A5R8P5A4"/>
<evidence type="ECO:0000313" key="3">
    <source>
        <dbReference type="Proteomes" id="UP000308349"/>
    </source>
</evidence>
<evidence type="ECO:0000256" key="1">
    <source>
        <dbReference type="SAM" id="MobiDB-lite"/>
    </source>
</evidence>
<sequence>MLARSTEFQTYIDSTTTHIRDAGSHWSGDAYWAAYDRIIGDRDNGNKVKQEVDILAGVMINGASTLTGYRQVLLDKVATAVEDGFTVSDNWTVEAPTGSESRETDRSDHQSAITTALNELLGQQSTIDTAIVDAANEVRARGNALGEGDTVDTPGTDPANVPFGQPQAPGSKYKIGPPEKPELPHDDTFEYDSQRPGLGDYVDAAEWRAKLEAGELVRTDLDDATSMYRHYWDNNGEPIEFDYDEAYREDSVIRGAVDSEITQAAAAADQFVREGQTNFQMTGGPMNIGQDTSYPETENWQKAVGGYQQWSHSNVRVENGRVVMEITVEANDYYNFDRGKDDLATGTPDETNGRFAELGWAKPFESSGSLTRTVSWEVGQPPETATVTESSGPQRNPSREDRVDNQDSGNGPLRPDNNPNTGARHDK</sequence>
<evidence type="ECO:0000313" key="2">
    <source>
        <dbReference type="EMBL" id="TLF93670.1"/>
    </source>
</evidence>
<dbReference type="OrthoDB" id="8480648at2"/>
<organism evidence="2 3">
    <name type="scientific">Nocardia cyriacigeorgica</name>
    <dbReference type="NCBI Taxonomy" id="135487"/>
    <lineage>
        <taxon>Bacteria</taxon>
        <taxon>Bacillati</taxon>
        <taxon>Actinomycetota</taxon>
        <taxon>Actinomycetes</taxon>
        <taxon>Mycobacteriales</taxon>
        <taxon>Nocardiaceae</taxon>
        <taxon>Nocardia</taxon>
    </lineage>
</organism>
<feature type="compositionally biased region" description="Polar residues" evidence="1">
    <location>
        <begin position="383"/>
        <end position="396"/>
    </location>
</feature>
<reference evidence="2 3" key="1">
    <citation type="submission" date="2019-05" db="EMBL/GenBank/DDBJ databases">
        <title>Genomes sequences of two Nocardia cyriacigeorgica environmental isolates, type strains Nocardia asteroides ATCC 19247 and Nocardia cyriacigeorgica DSM 44484.</title>
        <authorList>
            <person name="Vautrin F."/>
            <person name="Bergeron E."/>
            <person name="Dubost A."/>
            <person name="Abrouk D."/>
            <person name="Rodriguez Nava V."/>
            <person name="Pujic P."/>
        </authorList>
    </citation>
    <scope>NUCLEOTIDE SEQUENCE [LARGE SCALE GENOMIC DNA]</scope>
    <source>
        <strain evidence="2 3">EML 1456</strain>
    </source>
</reference>
<dbReference type="RefSeq" id="WP_138458939.1">
    <property type="nucleotide sequence ID" value="NZ_VBUU01000048.1"/>
</dbReference>
<dbReference type="Proteomes" id="UP000308349">
    <property type="component" value="Unassembled WGS sequence"/>
</dbReference>
<feature type="region of interest" description="Disordered" evidence="1">
    <location>
        <begin position="144"/>
        <end position="171"/>
    </location>
</feature>
<dbReference type="EMBL" id="VBUU01000048">
    <property type="protein sequence ID" value="TLF93670.1"/>
    <property type="molecule type" value="Genomic_DNA"/>
</dbReference>
<comment type="caution">
    <text evidence="2">The sequence shown here is derived from an EMBL/GenBank/DDBJ whole genome shotgun (WGS) entry which is preliminary data.</text>
</comment>
<proteinExistence type="predicted"/>
<protein>
    <submittedName>
        <fullName evidence="2">Uncharacterized protein</fullName>
    </submittedName>
</protein>
<accession>A0A5R8P5A4</accession>
<feature type="region of interest" description="Disordered" evidence="1">
    <location>
        <begin position="375"/>
        <end position="427"/>
    </location>
</feature>